<dbReference type="InterPro" id="IPR027007">
    <property type="entry name" value="C2_DOCK-type_domain"/>
</dbReference>
<dbReference type="InterPro" id="IPR027357">
    <property type="entry name" value="DOCKER_dom"/>
</dbReference>
<dbReference type="InterPro" id="IPR032376">
    <property type="entry name" value="DOCK_N"/>
</dbReference>
<feature type="non-terminal residue" evidence="8">
    <location>
        <position position="1"/>
    </location>
</feature>
<protein>
    <recommendedName>
        <fullName evidence="11">Dedicator of cytokinesis 1</fullName>
    </recommendedName>
</protein>
<dbReference type="Gene3D" id="2.60.40.150">
    <property type="entry name" value="C2 domain"/>
    <property type="match status" value="1"/>
</dbReference>
<dbReference type="PROSITE" id="PS51650">
    <property type="entry name" value="C2_DOCK"/>
    <property type="match status" value="1"/>
</dbReference>
<dbReference type="InterPro" id="IPR056372">
    <property type="entry name" value="TPR_DOCK"/>
</dbReference>
<reference evidence="10" key="1">
    <citation type="submission" date="2012-12" db="EMBL/GenBank/DDBJ databases">
        <authorList>
            <person name="Hellsten U."/>
            <person name="Grimwood J."/>
            <person name="Chapman J.A."/>
            <person name="Shapiro H."/>
            <person name="Aerts A."/>
            <person name="Otillar R.P."/>
            <person name="Terry A.Y."/>
            <person name="Boore J.L."/>
            <person name="Simakov O."/>
            <person name="Marletaz F."/>
            <person name="Cho S.-J."/>
            <person name="Edsinger-Gonzales E."/>
            <person name="Havlak P."/>
            <person name="Kuo D.-H."/>
            <person name="Larsson T."/>
            <person name="Lv J."/>
            <person name="Arendt D."/>
            <person name="Savage R."/>
            <person name="Osoegawa K."/>
            <person name="de Jong P."/>
            <person name="Lindberg D.R."/>
            <person name="Seaver E.C."/>
            <person name="Weisblat D.A."/>
            <person name="Putnam N.H."/>
            <person name="Grigoriev I.V."/>
            <person name="Rokhsar D.S."/>
        </authorList>
    </citation>
    <scope>NUCLEOTIDE SEQUENCE</scope>
    <source>
        <strain evidence="10">I ESC-2004</strain>
    </source>
</reference>
<organism evidence="8">
    <name type="scientific">Capitella teleta</name>
    <name type="common">Polychaete worm</name>
    <dbReference type="NCBI Taxonomy" id="283909"/>
    <lineage>
        <taxon>Eukaryota</taxon>
        <taxon>Metazoa</taxon>
        <taxon>Spiralia</taxon>
        <taxon>Lophotrochozoa</taxon>
        <taxon>Annelida</taxon>
        <taxon>Polychaeta</taxon>
        <taxon>Sedentaria</taxon>
        <taxon>Scolecida</taxon>
        <taxon>Capitellidae</taxon>
        <taxon>Capitella</taxon>
    </lineage>
</organism>
<keyword evidence="10" id="KW-1185">Reference proteome</keyword>
<evidence type="ECO:0000313" key="10">
    <source>
        <dbReference type="Proteomes" id="UP000014760"/>
    </source>
</evidence>
<gene>
    <name evidence="8" type="ORF">CAPTEDRAFT_126169</name>
</gene>
<name>R7TLL6_CAPTE</name>
<reference evidence="8 10" key="2">
    <citation type="journal article" date="2013" name="Nature">
        <title>Insights into bilaterian evolution from three spiralian genomes.</title>
        <authorList>
            <person name="Simakov O."/>
            <person name="Marletaz F."/>
            <person name="Cho S.J."/>
            <person name="Edsinger-Gonzales E."/>
            <person name="Havlak P."/>
            <person name="Hellsten U."/>
            <person name="Kuo D.H."/>
            <person name="Larsson T."/>
            <person name="Lv J."/>
            <person name="Arendt D."/>
            <person name="Savage R."/>
            <person name="Osoegawa K."/>
            <person name="de Jong P."/>
            <person name="Grimwood J."/>
            <person name="Chapman J.A."/>
            <person name="Shapiro H."/>
            <person name="Aerts A."/>
            <person name="Otillar R.P."/>
            <person name="Terry A.Y."/>
            <person name="Boore J.L."/>
            <person name="Grigoriev I.V."/>
            <person name="Lindberg D.R."/>
            <person name="Seaver E.C."/>
            <person name="Weisblat D.A."/>
            <person name="Putnam N.H."/>
            <person name="Rokhsar D.S."/>
        </authorList>
    </citation>
    <scope>NUCLEOTIDE SEQUENCE</scope>
    <source>
        <strain evidence="8 10">I ESC-2004</strain>
    </source>
</reference>
<dbReference type="STRING" id="283909.R7TLL6"/>
<sequence length="1597" mass="186419">IVIIYADWFYGCNTRHRKELGVFPKCFIRIKEAIVSKSGSYETIVPKELPIVQEITSVLREWGVIWKDHYMYGGNQEDFENIREMMLELIDFRRVIMSRKLTRDEMKVMQQKVTSKIDMGNARLGLDLVVRDEDGDILDPTQTSTISLYRQHQLATQRIIDEKESVREFNSSYQNSTSRIVLVTCAKTTSFNLYVNVKNFVCRVGEDADVLISLYDAKEGSFLSENYLMKWGNQGMPKDLDLLNNLRVVFTDMGTRDTTRERVYLLCQVIRVGRMDVKDADNRKQTRNVRRPFGVAAYDVTEILKSTICDVDEKPYFIPFMQCGERDFMENTIRKVTSTKEINHKGQGLYVQLRRLHGDLKQVQKEYPHLFTSNTAIARKIGFPDVIVQEDVRNDLYVTFTQGEFKKGSKTSDKNVEVTMVVCNQHGDDIPNVISEGAGGDMVSSYRSVVYYHEDKPKWFETVKVCIPIDDFYGSHLKFTFKHKSSSEAKDKVERPFAMAYIKLMKENGTTLSDNFHNLLVYKFDSKRHENPRVYLKLPSTYKELEKVSHPGIPLKQFPIQSPECSLVLNTNDSFMITTEVCSTKITHNVDLMGLLKWRENPSSLKHNLTAFMAVDGAEIVKFLQDALDALFNILMQNSDSDLYDELVFDALIFLVGLISDRKFHQFRPKLDEYIQENFSATLAYNKLMVVLKHNVENAHDHKKHSSLLKTIKSLSYIFKFVTRSRILFAALNEGKGKQQFEISLRQVFGAFNNLLADRGDASSFVNLQTAVLKHIPETIPEILKVLEASEFSQDLVVFLNSAPRGKLTRQKLQCMVKIVHSTLFQVAEGRRVLLPTMLESIQRLMEMHREQELCITLLSDVLDLLHADSVGSTADDISIIIRDCFRTIVQSVIRMDRKSVLAGNCVAVMTAMLRQMHEFHYSEYILLFDTEIDLLDFLMEILLVFQDLMSKNVYPKDWNEMIMLQNSVFLKALRYFSNIIRERFMNPFEYQVWNNFFHCSITFLTQQSLQLENFSTVKRTKILSRYRDMRRETGFEIRSMWFNLGQHKYDFIPSLVGPVLEMTLIPENELRKKTIPIFFDMMQCEFMSALQPGSKVIKKNFQKFEHELISRLDALVEGGRGDEQYKELFFEIMKVLFDGHPTMREQGLAFVEMIKELLQRLLEYRDVIHDENKENRMSCTVNLLNFYHDIGRQEMYVRYLHKLCDLHLECENFTEAAYTLMLYLKMLRWSDESLPVILQSKRYSSAKTHRELKEKLFYDVIDCLDKGKMWEKSIEMCKELAQQYEQETLDYIRLSEILQRQAECYNRIMNKVRPDPYYFRVGYYGLGFPSFIQNKVFIYRGKELERLSDFSSRLQNQFPNAQLLKTLAPPSDDVKNSPSQYLQINSVSPLMELKPQLANRKVHTQILKYYKVNEVQKFTYSRKRDETNNDVTQLWLERTNLVTSYPFPGILQWFPVTSTHAFEVSPLENAVETLESKNQNIKSLIDQHRSDALLRVDSLSMQLQGCVDASVNGGISNYKFFYSEEFLKDANISTRELVKRLRNITTMQLLLLERGLELHRLKAPESLMPLQQLMEERFQQMKDFVSKEYDIKVSFA</sequence>
<reference evidence="9" key="3">
    <citation type="submission" date="2015-06" db="UniProtKB">
        <authorList>
            <consortium name="EnsemblMetazoa"/>
        </authorList>
    </citation>
    <scope>IDENTIFICATION</scope>
</reference>
<accession>R7TLL6</accession>
<dbReference type="Gene3D" id="1.25.40.410">
    <property type="match status" value="1"/>
</dbReference>
<keyword evidence="3" id="KW-0597">Phosphoprotein</keyword>
<evidence type="ECO:0000256" key="4">
    <source>
        <dbReference type="ARBA" id="ARBA00022658"/>
    </source>
</evidence>
<evidence type="ECO:0000259" key="7">
    <source>
        <dbReference type="PROSITE" id="PS51651"/>
    </source>
</evidence>
<dbReference type="Gene3D" id="1.20.1270.350">
    <property type="entry name" value="Dedicator of cytokinesis N-terminal subdomain"/>
    <property type="match status" value="1"/>
</dbReference>
<dbReference type="OrthoDB" id="18896at2759"/>
<dbReference type="FunCoup" id="R7TLL6">
    <property type="interactions" value="628"/>
</dbReference>
<dbReference type="OMA" id="LWDNQAF"/>
<dbReference type="InterPro" id="IPR016024">
    <property type="entry name" value="ARM-type_fold"/>
</dbReference>
<feature type="domain" description="DOCKER" evidence="7">
    <location>
        <begin position="1188"/>
        <end position="1595"/>
    </location>
</feature>
<dbReference type="InterPro" id="IPR046770">
    <property type="entry name" value="DOCKER_Lobe_B"/>
</dbReference>
<keyword evidence="2" id="KW-0963">Cytoplasm</keyword>
<dbReference type="Pfam" id="PF16172">
    <property type="entry name" value="DOCK_N"/>
    <property type="match status" value="1"/>
</dbReference>
<dbReference type="InterPro" id="IPR026791">
    <property type="entry name" value="DOCK"/>
</dbReference>
<dbReference type="Pfam" id="PF20421">
    <property type="entry name" value="DHR-2_Lobe_C"/>
    <property type="match status" value="1"/>
</dbReference>
<dbReference type="Pfam" id="PF23554">
    <property type="entry name" value="TPR_DOCK"/>
    <property type="match status" value="1"/>
</dbReference>
<comment type="similarity">
    <text evidence="5">Belongs to the DOCK family.</text>
</comment>
<dbReference type="PANTHER" id="PTHR45653">
    <property type="entry name" value="DEDICATOR OF CYTOKINESIS"/>
    <property type="match status" value="1"/>
</dbReference>
<dbReference type="GO" id="GO:0007520">
    <property type="term" value="P:myoblast fusion"/>
    <property type="evidence" value="ECO:0007669"/>
    <property type="project" value="TreeGrafter"/>
</dbReference>
<dbReference type="InterPro" id="IPR046773">
    <property type="entry name" value="DOCKER_Lobe_C"/>
</dbReference>
<dbReference type="SUPFAM" id="SSF48371">
    <property type="entry name" value="ARM repeat"/>
    <property type="match status" value="1"/>
</dbReference>
<dbReference type="Pfam" id="PF06920">
    <property type="entry name" value="DHR-2_Lobe_A"/>
    <property type="match status" value="1"/>
</dbReference>
<dbReference type="GO" id="GO:0016477">
    <property type="term" value="P:cell migration"/>
    <property type="evidence" value="ECO:0007669"/>
    <property type="project" value="TreeGrafter"/>
</dbReference>
<dbReference type="EMBL" id="AMQN01012228">
    <property type="status" value="NOT_ANNOTATED_CDS"/>
    <property type="molecule type" value="Genomic_DNA"/>
</dbReference>
<dbReference type="Pfam" id="PF20422">
    <property type="entry name" value="DHR-2_Lobe_B"/>
    <property type="match status" value="1"/>
</dbReference>
<evidence type="ECO:0000313" key="9">
    <source>
        <dbReference type="EnsemblMetazoa" id="CapteP126169"/>
    </source>
</evidence>
<dbReference type="GO" id="GO:0005886">
    <property type="term" value="C:plasma membrane"/>
    <property type="evidence" value="ECO:0007669"/>
    <property type="project" value="TreeGrafter"/>
</dbReference>
<dbReference type="PROSITE" id="PS51651">
    <property type="entry name" value="DOCKER"/>
    <property type="match status" value="1"/>
</dbReference>
<evidence type="ECO:0000313" key="8">
    <source>
        <dbReference type="EMBL" id="ELT94564.1"/>
    </source>
</evidence>
<dbReference type="InterPro" id="IPR046769">
    <property type="entry name" value="DOCKER_Lobe_A"/>
</dbReference>
<dbReference type="Proteomes" id="UP000014760">
    <property type="component" value="Unassembled WGS sequence"/>
</dbReference>
<keyword evidence="4" id="KW-0344">Guanine-nucleotide releasing factor</keyword>
<evidence type="ECO:0000256" key="5">
    <source>
        <dbReference type="PROSITE-ProRule" id="PRU00983"/>
    </source>
</evidence>
<proteinExistence type="inferred from homology"/>
<dbReference type="GO" id="GO:0007264">
    <property type="term" value="P:small GTPase-mediated signal transduction"/>
    <property type="evidence" value="ECO:0007669"/>
    <property type="project" value="InterPro"/>
</dbReference>
<evidence type="ECO:0000256" key="3">
    <source>
        <dbReference type="ARBA" id="ARBA00022553"/>
    </source>
</evidence>
<dbReference type="InterPro" id="IPR035892">
    <property type="entry name" value="C2_domain_sf"/>
</dbReference>
<dbReference type="InterPro" id="IPR043162">
    <property type="entry name" value="DOCK_C_lobe_C"/>
</dbReference>
<evidence type="ECO:0000256" key="2">
    <source>
        <dbReference type="ARBA" id="ARBA00022490"/>
    </source>
</evidence>
<feature type="domain" description="C2 DOCK-type" evidence="6">
    <location>
        <begin position="393"/>
        <end position="582"/>
    </location>
</feature>
<dbReference type="EnsemblMetazoa" id="CapteT126169">
    <property type="protein sequence ID" value="CapteP126169"/>
    <property type="gene ID" value="CapteG126169"/>
</dbReference>
<dbReference type="InterPro" id="IPR042455">
    <property type="entry name" value="DOCK_N_sub1"/>
</dbReference>
<comment type="subcellular location">
    <subcellularLocation>
        <location evidence="1">Cytoplasm</location>
    </subcellularLocation>
</comment>
<dbReference type="HOGENOM" id="CLU_000595_2_1_1"/>
<evidence type="ECO:0008006" key="11">
    <source>
        <dbReference type="Google" id="ProtNLM"/>
    </source>
</evidence>
<dbReference type="GO" id="GO:0005085">
    <property type="term" value="F:guanyl-nucleotide exchange factor activity"/>
    <property type="evidence" value="ECO:0007669"/>
    <property type="project" value="UniProtKB-KW"/>
</dbReference>
<evidence type="ECO:0000256" key="1">
    <source>
        <dbReference type="ARBA" id="ARBA00004496"/>
    </source>
</evidence>
<evidence type="ECO:0000259" key="6">
    <source>
        <dbReference type="PROSITE" id="PS51650"/>
    </source>
</evidence>
<dbReference type="PANTHER" id="PTHR45653:SF10">
    <property type="entry name" value="MYOBLAST CITY, ISOFORM B"/>
    <property type="match status" value="1"/>
</dbReference>
<dbReference type="EMBL" id="KB309380">
    <property type="protein sequence ID" value="ELT94564.1"/>
    <property type="molecule type" value="Genomic_DNA"/>
</dbReference>
<dbReference type="InterPro" id="IPR043161">
    <property type="entry name" value="DOCK_C_lobe_A"/>
</dbReference>
<dbReference type="Pfam" id="PF14429">
    <property type="entry name" value="DOCK-C2"/>
    <property type="match status" value="1"/>
</dbReference>
<dbReference type="Gene3D" id="1.20.58.740">
    <property type="match status" value="1"/>
</dbReference>
<dbReference type="GO" id="GO:0005737">
    <property type="term" value="C:cytoplasm"/>
    <property type="evidence" value="ECO:0007669"/>
    <property type="project" value="UniProtKB-SubCell"/>
</dbReference>
<dbReference type="GO" id="GO:0031267">
    <property type="term" value="F:small GTPase binding"/>
    <property type="evidence" value="ECO:0007669"/>
    <property type="project" value="TreeGrafter"/>
</dbReference>